<gene>
    <name evidence="1" type="ORF">UU29_C0014G0007</name>
</gene>
<sequence>MLNLMPEILTVENLLLIALSAATLILALFYHDEKTNKENETTDAKSHSILYRAYRKAQTILGNAELEGIKVVADSKVAARSLEGKYEEELERVSQDLEKNFTQHVTEAEGEFVKFLDELRTRSEQMQLLSQEFTKQKVNEIFERFEQNLTNFLTSTEQKSVSAIELELRAARELINTYKIQQMALVDENIIAMLEKTLSLVLTKKLTLSDQVDLVYEALEKAKSEKFIG</sequence>
<organism evidence="1 2">
    <name type="scientific">Candidatus Daviesbacteria bacterium GW2011_GWA2_40_9</name>
    <dbReference type="NCBI Taxonomy" id="1618424"/>
    <lineage>
        <taxon>Bacteria</taxon>
        <taxon>Candidatus Daviesiibacteriota</taxon>
    </lineage>
</organism>
<evidence type="ECO:0000313" key="1">
    <source>
        <dbReference type="EMBL" id="KKR82374.1"/>
    </source>
</evidence>
<dbReference type="EMBL" id="LCAB01000014">
    <property type="protein sequence ID" value="KKR82374.1"/>
    <property type="molecule type" value="Genomic_DNA"/>
</dbReference>
<accession>A0A0G0TZP8</accession>
<comment type="caution">
    <text evidence="1">The sequence shown here is derived from an EMBL/GenBank/DDBJ whole genome shotgun (WGS) entry which is preliminary data.</text>
</comment>
<dbReference type="AlphaFoldDB" id="A0A0G0TZP8"/>
<protein>
    <submittedName>
        <fullName evidence="1">Uncharacterized protein</fullName>
    </submittedName>
</protein>
<reference evidence="1 2" key="1">
    <citation type="journal article" date="2015" name="Nature">
        <title>rRNA introns, odd ribosomes, and small enigmatic genomes across a large radiation of phyla.</title>
        <authorList>
            <person name="Brown C.T."/>
            <person name="Hug L.A."/>
            <person name="Thomas B.C."/>
            <person name="Sharon I."/>
            <person name="Castelle C.J."/>
            <person name="Singh A."/>
            <person name="Wilkins M.J."/>
            <person name="Williams K.H."/>
            <person name="Banfield J.F."/>
        </authorList>
    </citation>
    <scope>NUCLEOTIDE SEQUENCE [LARGE SCALE GENOMIC DNA]</scope>
</reference>
<name>A0A0G0TZP8_9BACT</name>
<dbReference type="Proteomes" id="UP000034601">
    <property type="component" value="Unassembled WGS sequence"/>
</dbReference>
<proteinExistence type="predicted"/>
<evidence type="ECO:0000313" key="2">
    <source>
        <dbReference type="Proteomes" id="UP000034601"/>
    </source>
</evidence>